<evidence type="ECO:0000256" key="6">
    <source>
        <dbReference type="ARBA" id="ARBA00023110"/>
    </source>
</evidence>
<evidence type="ECO:0000256" key="4">
    <source>
        <dbReference type="ARBA" id="ARBA00016902"/>
    </source>
</evidence>
<reference evidence="15 16" key="1">
    <citation type="journal article" date="2019" name="Microbiol. Resour. Announc.">
        <title>Complete Genome Sequence of Halomonas sulfidaeris Strain Esulfide1 Isolated from a Metal Sulfide Rock at a Depth of 2,200 Meters, Obtained Using Nanopore Sequencing.</title>
        <authorList>
            <person name="Saito M."/>
            <person name="Nishigata A."/>
            <person name="Galipon J."/>
            <person name="Arakawa K."/>
        </authorList>
    </citation>
    <scope>NUCLEOTIDE SEQUENCE [LARGE SCALE GENOMIC DNA]</scope>
    <source>
        <strain evidence="15 16">ATCC BAA-803</strain>
    </source>
</reference>
<proteinExistence type="inferred from homology"/>
<comment type="function">
    <text evidence="11">Involved in protein export. Acts as a chaperone by maintaining the newly synthesized protein in an open conformation. Functions as a peptidyl-prolyl cis-trans isomerase.</text>
</comment>
<dbReference type="Pfam" id="PF05698">
    <property type="entry name" value="Trigger_C"/>
    <property type="match status" value="1"/>
</dbReference>
<dbReference type="Gene3D" id="1.10.3120.10">
    <property type="entry name" value="Trigger factor, C-terminal domain"/>
    <property type="match status" value="1"/>
</dbReference>
<comment type="similarity">
    <text evidence="2 11 13">Belongs to the FKBP-type PPIase family. Tig subfamily.</text>
</comment>
<dbReference type="InterPro" id="IPR008880">
    <property type="entry name" value="Trigger_fac_C"/>
</dbReference>
<dbReference type="GO" id="GO:0051301">
    <property type="term" value="P:cell division"/>
    <property type="evidence" value="ECO:0007669"/>
    <property type="project" value="UniProtKB-KW"/>
</dbReference>
<dbReference type="PIRSF" id="PIRSF003095">
    <property type="entry name" value="Trigger_factor"/>
    <property type="match status" value="1"/>
</dbReference>
<dbReference type="Pfam" id="PF05697">
    <property type="entry name" value="Trigger_N"/>
    <property type="match status" value="1"/>
</dbReference>
<gene>
    <name evidence="11 15" type="primary">tig</name>
    <name evidence="15" type="ORF">HSBAA_35160</name>
</gene>
<keyword evidence="8 11" id="KW-0413">Isomerase</keyword>
<dbReference type="SUPFAM" id="SSF54534">
    <property type="entry name" value="FKBP-like"/>
    <property type="match status" value="1"/>
</dbReference>
<evidence type="ECO:0000256" key="10">
    <source>
        <dbReference type="ARBA" id="ARBA00029986"/>
    </source>
</evidence>
<evidence type="ECO:0000313" key="16">
    <source>
        <dbReference type="Proteomes" id="UP000320231"/>
    </source>
</evidence>
<dbReference type="Proteomes" id="UP000320231">
    <property type="component" value="Chromosome"/>
</dbReference>
<dbReference type="InterPro" id="IPR036611">
    <property type="entry name" value="Trigger_fac_ribosome-bd_sf"/>
</dbReference>
<protein>
    <recommendedName>
        <fullName evidence="4 11">Trigger factor</fullName>
        <shortName evidence="11">TF</shortName>
        <ecNumber evidence="3 11">5.2.1.8</ecNumber>
    </recommendedName>
    <alternativeName>
        <fullName evidence="10 11">PPIase</fullName>
    </alternativeName>
</protein>
<dbReference type="InterPro" id="IPR001179">
    <property type="entry name" value="PPIase_FKBP_dom"/>
</dbReference>
<dbReference type="EMBL" id="AP019514">
    <property type="protein sequence ID" value="BBI62210.1"/>
    <property type="molecule type" value="Genomic_DNA"/>
</dbReference>
<dbReference type="PANTHER" id="PTHR30560">
    <property type="entry name" value="TRIGGER FACTOR CHAPERONE AND PEPTIDYL-PROLYL CIS/TRANS ISOMERASE"/>
    <property type="match status" value="1"/>
</dbReference>
<evidence type="ECO:0000256" key="7">
    <source>
        <dbReference type="ARBA" id="ARBA00023186"/>
    </source>
</evidence>
<dbReference type="AlphaFoldDB" id="A0A455U7S2"/>
<sequence length="394" mass="43980">MQVSVETTSQIERRITIQVPAAEIDGAVSARLKDTAKNVRLNGFRQGRVPMSVVQQRYGQDVRNEVVSEVMRERYVRAITDEGLNPAGFPQIEPSVNESGKDLEFVAVMEIYPQVELTSIEGTEIERPVVSVSDADVDEMIDTLRKQNAAWEEVDAAAADGDQVTIDFQGYIGDEPFEGGSAEGHTLVIGSNSFIPGFEEQLIGAKAGEEKTLHVTFPEDYQAEHLAGKEATFKVTVHKVSSQKLPEVDAEFIERFGVEGGDQEKFRAEIKKNMTREASQAVDNRVKQQVLDALKKVNEIPVPSALVQQETDGMKRQAAQQFGLGEDFDVSQLPNELLKSRLKAASKWACCWRKLSRQTNWMLTMMPSRRKWPSWLSSTKTLMKLLVITWATSS</sequence>
<dbReference type="NCBIfam" id="TIGR00115">
    <property type="entry name" value="tig"/>
    <property type="match status" value="1"/>
</dbReference>
<keyword evidence="7 11" id="KW-0143">Chaperone</keyword>
<dbReference type="FunFam" id="3.10.50.40:FF:000001">
    <property type="entry name" value="Trigger factor"/>
    <property type="match status" value="1"/>
</dbReference>
<dbReference type="GO" id="GO:0043022">
    <property type="term" value="F:ribosome binding"/>
    <property type="evidence" value="ECO:0007669"/>
    <property type="project" value="TreeGrafter"/>
</dbReference>
<dbReference type="InterPro" id="IPR008881">
    <property type="entry name" value="Trigger_fac_ribosome-bd_bac"/>
</dbReference>
<dbReference type="GO" id="GO:0043335">
    <property type="term" value="P:protein unfolding"/>
    <property type="evidence" value="ECO:0007669"/>
    <property type="project" value="TreeGrafter"/>
</dbReference>
<dbReference type="GO" id="GO:0044183">
    <property type="term" value="F:protein folding chaperone"/>
    <property type="evidence" value="ECO:0007669"/>
    <property type="project" value="TreeGrafter"/>
</dbReference>
<comment type="catalytic activity">
    <reaction evidence="1 11 12">
        <text>[protein]-peptidylproline (omega=180) = [protein]-peptidylproline (omega=0)</text>
        <dbReference type="Rhea" id="RHEA:16237"/>
        <dbReference type="Rhea" id="RHEA-COMP:10747"/>
        <dbReference type="Rhea" id="RHEA-COMP:10748"/>
        <dbReference type="ChEBI" id="CHEBI:83833"/>
        <dbReference type="ChEBI" id="CHEBI:83834"/>
        <dbReference type="EC" id="5.2.1.8"/>
    </reaction>
</comment>
<dbReference type="InterPro" id="IPR005215">
    <property type="entry name" value="Trig_fac"/>
</dbReference>
<dbReference type="GO" id="GO:0051083">
    <property type="term" value="P:'de novo' cotranslational protein folding"/>
    <property type="evidence" value="ECO:0007669"/>
    <property type="project" value="TreeGrafter"/>
</dbReference>
<dbReference type="InterPro" id="IPR027304">
    <property type="entry name" value="Trigger_fact/SurA_dom_sf"/>
</dbReference>
<evidence type="ECO:0000259" key="14">
    <source>
        <dbReference type="PROSITE" id="PS50059"/>
    </source>
</evidence>
<evidence type="ECO:0000256" key="9">
    <source>
        <dbReference type="ARBA" id="ARBA00023306"/>
    </source>
</evidence>
<dbReference type="PANTHER" id="PTHR30560:SF3">
    <property type="entry name" value="TRIGGER FACTOR-LIKE PROTEIN TIG, CHLOROPLASTIC"/>
    <property type="match status" value="1"/>
</dbReference>
<comment type="subcellular location">
    <subcellularLocation>
        <location evidence="11">Cytoplasm</location>
    </subcellularLocation>
    <text evidence="11">About half TF is bound to the ribosome near the polypeptide exit tunnel while the other half is free in the cytoplasm.</text>
</comment>
<name>A0A455U7S2_9GAMM</name>
<evidence type="ECO:0000256" key="1">
    <source>
        <dbReference type="ARBA" id="ARBA00000971"/>
    </source>
</evidence>
<keyword evidence="9 11" id="KW-0131">Cell cycle</keyword>
<dbReference type="SUPFAM" id="SSF102735">
    <property type="entry name" value="Trigger factor ribosome-binding domain"/>
    <property type="match status" value="1"/>
</dbReference>
<dbReference type="PROSITE" id="PS50059">
    <property type="entry name" value="FKBP_PPIASE"/>
    <property type="match status" value="1"/>
</dbReference>
<keyword evidence="11" id="KW-0963">Cytoplasm</keyword>
<dbReference type="GO" id="GO:0015031">
    <property type="term" value="P:protein transport"/>
    <property type="evidence" value="ECO:0007669"/>
    <property type="project" value="UniProtKB-UniRule"/>
</dbReference>
<evidence type="ECO:0000256" key="11">
    <source>
        <dbReference type="HAMAP-Rule" id="MF_00303"/>
    </source>
</evidence>
<keyword evidence="5 11" id="KW-0132">Cell division</keyword>
<dbReference type="HAMAP" id="MF_00303">
    <property type="entry name" value="Trigger_factor_Tig"/>
    <property type="match status" value="1"/>
</dbReference>
<dbReference type="Gene3D" id="3.30.70.1050">
    <property type="entry name" value="Trigger factor ribosome-binding domain"/>
    <property type="match status" value="1"/>
</dbReference>
<evidence type="ECO:0000313" key="15">
    <source>
        <dbReference type="EMBL" id="BBI62210.1"/>
    </source>
</evidence>
<dbReference type="InterPro" id="IPR046357">
    <property type="entry name" value="PPIase_dom_sf"/>
</dbReference>
<dbReference type="Pfam" id="PF00254">
    <property type="entry name" value="FKBP_C"/>
    <property type="match status" value="1"/>
</dbReference>
<evidence type="ECO:0000256" key="3">
    <source>
        <dbReference type="ARBA" id="ARBA00013194"/>
    </source>
</evidence>
<feature type="domain" description="PPIase FKBP-type" evidence="14">
    <location>
        <begin position="161"/>
        <end position="243"/>
    </location>
</feature>
<dbReference type="KEGG" id="hsr:HSBAA_35160"/>
<evidence type="ECO:0000256" key="5">
    <source>
        <dbReference type="ARBA" id="ARBA00022618"/>
    </source>
</evidence>
<keyword evidence="6 11" id="KW-0697">Rotamase</keyword>
<evidence type="ECO:0000256" key="13">
    <source>
        <dbReference type="RuleBase" id="RU003914"/>
    </source>
</evidence>
<dbReference type="Gene3D" id="3.10.50.40">
    <property type="match status" value="1"/>
</dbReference>
<comment type="domain">
    <text evidence="11">Consists of 3 domains; the N-terminus binds the ribosome, the middle domain has PPIase activity, while the C-terminus has intrinsic chaperone activity on its own.</text>
</comment>
<dbReference type="SUPFAM" id="SSF109998">
    <property type="entry name" value="Triger factor/SurA peptide-binding domain-like"/>
    <property type="match status" value="1"/>
</dbReference>
<dbReference type="GO" id="GO:0003755">
    <property type="term" value="F:peptidyl-prolyl cis-trans isomerase activity"/>
    <property type="evidence" value="ECO:0007669"/>
    <property type="project" value="UniProtKB-UniRule"/>
</dbReference>
<evidence type="ECO:0000256" key="8">
    <source>
        <dbReference type="ARBA" id="ARBA00023235"/>
    </source>
</evidence>
<accession>A0A455U7S2</accession>
<organism evidence="15 16">
    <name type="scientific">Vreelandella sulfidaeris</name>
    <dbReference type="NCBI Taxonomy" id="115553"/>
    <lineage>
        <taxon>Bacteria</taxon>
        <taxon>Pseudomonadati</taxon>
        <taxon>Pseudomonadota</taxon>
        <taxon>Gammaproteobacteria</taxon>
        <taxon>Oceanospirillales</taxon>
        <taxon>Halomonadaceae</taxon>
        <taxon>Vreelandella</taxon>
    </lineage>
</organism>
<evidence type="ECO:0000256" key="2">
    <source>
        <dbReference type="ARBA" id="ARBA00005464"/>
    </source>
</evidence>
<dbReference type="InterPro" id="IPR037041">
    <property type="entry name" value="Trigger_fac_C_sf"/>
</dbReference>
<evidence type="ECO:0000256" key="12">
    <source>
        <dbReference type="PROSITE-ProRule" id="PRU00277"/>
    </source>
</evidence>
<dbReference type="GO" id="GO:0005737">
    <property type="term" value="C:cytoplasm"/>
    <property type="evidence" value="ECO:0007669"/>
    <property type="project" value="UniProtKB-SubCell"/>
</dbReference>
<dbReference type="EC" id="5.2.1.8" evidence="3 11"/>